<evidence type="ECO:0000313" key="8">
    <source>
        <dbReference type="EMBL" id="MDK2122900.1"/>
    </source>
</evidence>
<evidence type="ECO:0000256" key="5">
    <source>
        <dbReference type="ARBA" id="ARBA00022989"/>
    </source>
</evidence>
<keyword evidence="4 7" id="KW-0812">Transmembrane</keyword>
<protein>
    <submittedName>
        <fullName evidence="8">Glycosyltransferase</fullName>
    </submittedName>
</protein>
<organism evidence="8 9">
    <name type="scientific">Parachitinimonas caeni</name>
    <dbReference type="NCBI Taxonomy" id="3031301"/>
    <lineage>
        <taxon>Bacteria</taxon>
        <taxon>Pseudomonadati</taxon>
        <taxon>Pseudomonadota</taxon>
        <taxon>Betaproteobacteria</taxon>
        <taxon>Neisseriales</taxon>
        <taxon>Chitinibacteraceae</taxon>
        <taxon>Parachitinimonas</taxon>
    </lineage>
</organism>
<gene>
    <name evidence="8" type="ORF">PZA18_02415</name>
</gene>
<evidence type="ECO:0000256" key="7">
    <source>
        <dbReference type="SAM" id="Phobius"/>
    </source>
</evidence>
<feature type="transmembrane region" description="Helical" evidence="7">
    <location>
        <begin position="103"/>
        <end position="122"/>
    </location>
</feature>
<dbReference type="PANTHER" id="PTHR22926:SF3">
    <property type="entry name" value="UNDECAPRENYL-PHOSPHATE ALPHA-N-ACETYLGLUCOSAMINYL 1-PHOSPHATE TRANSFERASE"/>
    <property type="match status" value="1"/>
</dbReference>
<dbReference type="CDD" id="cd06912">
    <property type="entry name" value="GT_MraY_like"/>
    <property type="match status" value="1"/>
</dbReference>
<comment type="subcellular location">
    <subcellularLocation>
        <location evidence="1">Cell membrane</location>
        <topology evidence="1">Multi-pass membrane protein</topology>
    </subcellularLocation>
</comment>
<evidence type="ECO:0000256" key="6">
    <source>
        <dbReference type="ARBA" id="ARBA00023136"/>
    </source>
</evidence>
<keyword evidence="2" id="KW-1003">Cell membrane</keyword>
<feature type="transmembrane region" description="Helical" evidence="7">
    <location>
        <begin position="330"/>
        <end position="347"/>
    </location>
</feature>
<evidence type="ECO:0000256" key="2">
    <source>
        <dbReference type="ARBA" id="ARBA00022475"/>
    </source>
</evidence>
<feature type="transmembrane region" description="Helical" evidence="7">
    <location>
        <begin position="242"/>
        <end position="261"/>
    </location>
</feature>
<dbReference type="EMBL" id="JARRAF010000002">
    <property type="protein sequence ID" value="MDK2122900.1"/>
    <property type="molecule type" value="Genomic_DNA"/>
</dbReference>
<evidence type="ECO:0000313" key="9">
    <source>
        <dbReference type="Proteomes" id="UP001172778"/>
    </source>
</evidence>
<dbReference type="Pfam" id="PF00953">
    <property type="entry name" value="Glycos_transf_4"/>
    <property type="match status" value="1"/>
</dbReference>
<evidence type="ECO:0000256" key="4">
    <source>
        <dbReference type="ARBA" id="ARBA00022692"/>
    </source>
</evidence>
<dbReference type="InterPro" id="IPR000715">
    <property type="entry name" value="Glycosyl_transferase_4"/>
</dbReference>
<name>A0ABT7DS52_9NEIS</name>
<dbReference type="Proteomes" id="UP001172778">
    <property type="component" value="Unassembled WGS sequence"/>
</dbReference>
<keyword evidence="6 7" id="KW-0472">Membrane</keyword>
<feature type="transmembrane region" description="Helical" evidence="7">
    <location>
        <begin position="186"/>
        <end position="205"/>
    </location>
</feature>
<feature type="transmembrane region" description="Helical" evidence="7">
    <location>
        <begin position="134"/>
        <end position="155"/>
    </location>
</feature>
<accession>A0ABT7DS52</accession>
<reference evidence="8" key="1">
    <citation type="submission" date="2023-03" db="EMBL/GenBank/DDBJ databases">
        <title>Chitinimonas shenzhenensis gen. nov., sp. nov., a novel member of family Burkholderiaceae isolated from activated sludge collected in Shen Zhen, China.</title>
        <authorList>
            <person name="Wang X."/>
        </authorList>
    </citation>
    <scope>NUCLEOTIDE SEQUENCE</scope>
    <source>
        <strain evidence="8">DQS-5</strain>
    </source>
</reference>
<dbReference type="RefSeq" id="WP_284099187.1">
    <property type="nucleotide sequence ID" value="NZ_JARRAF010000002.1"/>
</dbReference>
<feature type="transmembrane region" description="Helical" evidence="7">
    <location>
        <begin position="74"/>
        <end position="91"/>
    </location>
</feature>
<evidence type="ECO:0000256" key="1">
    <source>
        <dbReference type="ARBA" id="ARBA00004651"/>
    </source>
</evidence>
<proteinExistence type="predicted"/>
<feature type="transmembrane region" description="Helical" evidence="7">
    <location>
        <begin position="217"/>
        <end position="235"/>
    </location>
</feature>
<keyword evidence="3" id="KW-0808">Transferase</keyword>
<sequence>MQTFLLAFVVSVVAALLILRYNHLHGHLTADHDLDGVQKFHPHPVPRVGGVAVMVGILAVGGLVSVLRPEISRQFWLLLMASIPAFMGGLVEDLTKRVGVLTRLGLTMLAAAGGFWLLNAGISRVDIPIIDTALRLWPVALVFTVFAVAGVANAINIIDGYNGLAGVVTVNIFMALGYVSYQVGDAMLWTICLAAAGAILGFLVWNYPRGLIFLGDGGAYLIGFLIGEISVLLVVRHPEVSAWFPFLLVFYPIFETLFSIYRRVLLRNGSPGMPDAVHMHQMIYKRLVRWAVGSRQANDKVWRNAMTSPYLWVLSSLTVIPAVAFWNRPHWLLLFTLLFVASYTWLYRRLVRFRSPRWLMIRYHHDSNRSSSHRIHKKED</sequence>
<feature type="transmembrane region" description="Helical" evidence="7">
    <location>
        <begin position="48"/>
        <end position="67"/>
    </location>
</feature>
<keyword evidence="9" id="KW-1185">Reference proteome</keyword>
<evidence type="ECO:0000256" key="3">
    <source>
        <dbReference type="ARBA" id="ARBA00022679"/>
    </source>
</evidence>
<keyword evidence="5 7" id="KW-1133">Transmembrane helix</keyword>
<dbReference type="PANTHER" id="PTHR22926">
    <property type="entry name" value="PHOSPHO-N-ACETYLMURAMOYL-PENTAPEPTIDE-TRANSFERASE"/>
    <property type="match status" value="1"/>
</dbReference>
<comment type="caution">
    <text evidence="8">The sequence shown here is derived from an EMBL/GenBank/DDBJ whole genome shotgun (WGS) entry which is preliminary data.</text>
</comment>